<proteinExistence type="predicted"/>
<evidence type="ECO:0000256" key="1">
    <source>
        <dbReference type="SAM" id="MobiDB-lite"/>
    </source>
</evidence>
<gene>
    <name evidence="2" type="ORF">CUMW_171620</name>
</gene>
<feature type="compositionally biased region" description="Polar residues" evidence="1">
    <location>
        <begin position="400"/>
        <end position="422"/>
    </location>
</feature>
<feature type="region of interest" description="Disordered" evidence="1">
    <location>
        <begin position="310"/>
        <end position="331"/>
    </location>
</feature>
<protein>
    <submittedName>
        <fullName evidence="2">Uncharacterized protein</fullName>
    </submittedName>
</protein>
<evidence type="ECO:0000313" key="2">
    <source>
        <dbReference type="EMBL" id="GAY56398.1"/>
    </source>
</evidence>
<feature type="region of interest" description="Disordered" evidence="1">
    <location>
        <begin position="1"/>
        <end position="49"/>
    </location>
</feature>
<sequence length="510" mass="56337">MPPRTEVKPKSVRKPLRDLPNNNNGGGRLSKSANLKKKSRSDRQIEDEALDDDSTLDRLLLVQSDLSSLLQQIDELVVQAFKAKTMSKQGRKEVEAFTIVLSEMLSTLKPWVPRFQKVLCSPIESEKQLGESLISKTVSTTIDENVCEFGSPEEENNEDTLISPSPLVSWRANCTIERGRQLFLLTPLPMSKTLSSKCQDPSKSRFERITSKSTVEIPPPLTIPGDANDDLLEGVEIKPTPSKPADSTVAMRGNVIESSFDSLSMFSKRDQSMFVMTPCLKMSPPKSCVMLEPISESCCKPNARDRRCTPFPVGLQKGSQSSDSSSSEDSDGLAFKYPELLGIQQACKSGIVWKDLEASPLWKFSPPKSCVLLEPTDEISTEKAAADDTLPVDSGAKLQLNPSPSKETENDVQSGCHQTNKSHLPEPFGGNSVLIESTLLWKEPESTFRTGKRPGENTLKKELWTRFEAASTFGVHYNASAVERTTRKGFLDMLEEASCNEENSVLDGLR</sequence>
<dbReference type="Proteomes" id="UP000236630">
    <property type="component" value="Unassembled WGS sequence"/>
</dbReference>
<organism evidence="2 3">
    <name type="scientific">Citrus unshiu</name>
    <name type="common">Satsuma mandarin</name>
    <name type="synonym">Citrus nobilis var. unshiu</name>
    <dbReference type="NCBI Taxonomy" id="55188"/>
    <lineage>
        <taxon>Eukaryota</taxon>
        <taxon>Viridiplantae</taxon>
        <taxon>Streptophyta</taxon>
        <taxon>Embryophyta</taxon>
        <taxon>Tracheophyta</taxon>
        <taxon>Spermatophyta</taxon>
        <taxon>Magnoliopsida</taxon>
        <taxon>eudicotyledons</taxon>
        <taxon>Gunneridae</taxon>
        <taxon>Pentapetalae</taxon>
        <taxon>rosids</taxon>
        <taxon>malvids</taxon>
        <taxon>Sapindales</taxon>
        <taxon>Rutaceae</taxon>
        <taxon>Aurantioideae</taxon>
        <taxon>Citrus</taxon>
    </lineage>
</organism>
<feature type="region of interest" description="Disordered" evidence="1">
    <location>
        <begin position="382"/>
        <end position="428"/>
    </location>
</feature>
<comment type="caution">
    <text evidence="2">The sequence shown here is derived from an EMBL/GenBank/DDBJ whole genome shotgun (WGS) entry which is preliminary data.</text>
</comment>
<dbReference type="PANTHER" id="PTHR37238:SF1">
    <property type="entry name" value="OS05G0532500 PROTEIN"/>
    <property type="match status" value="1"/>
</dbReference>
<name>A0A2H5PVJ5_CITUN</name>
<reference evidence="2 3" key="1">
    <citation type="journal article" date="2017" name="Front. Genet.">
        <title>Draft sequencing of the heterozygous diploid genome of Satsuma (Citrus unshiu Marc.) using a hybrid assembly approach.</title>
        <authorList>
            <person name="Shimizu T."/>
            <person name="Tanizawa Y."/>
            <person name="Mochizuki T."/>
            <person name="Nagasaki H."/>
            <person name="Yoshioka T."/>
            <person name="Toyoda A."/>
            <person name="Fujiyama A."/>
            <person name="Kaminuma E."/>
            <person name="Nakamura Y."/>
        </authorList>
    </citation>
    <scope>NUCLEOTIDE SEQUENCE [LARGE SCALE GENOMIC DNA]</scope>
    <source>
        <strain evidence="3">cv. Miyagawa wase</strain>
    </source>
</reference>
<dbReference type="PANTHER" id="PTHR37238">
    <property type="entry name" value="OS05G0532500 PROTEIN"/>
    <property type="match status" value="1"/>
</dbReference>
<dbReference type="AlphaFoldDB" id="A0A2H5PVJ5"/>
<accession>A0A2H5PVJ5</accession>
<dbReference type="EMBL" id="BDQV01000137">
    <property type="protein sequence ID" value="GAY56398.1"/>
    <property type="molecule type" value="Genomic_DNA"/>
</dbReference>
<keyword evidence="3" id="KW-1185">Reference proteome</keyword>
<dbReference type="STRING" id="55188.A0A2H5PVJ5"/>
<evidence type="ECO:0000313" key="3">
    <source>
        <dbReference type="Proteomes" id="UP000236630"/>
    </source>
</evidence>